<dbReference type="PANTHER" id="PTHR39087">
    <property type="entry name" value="UPF0104 MEMBRANE PROTEIN MJ1595"/>
    <property type="match status" value="1"/>
</dbReference>
<protein>
    <recommendedName>
        <fullName evidence="9">TIGR00374 family protein</fullName>
    </recommendedName>
</protein>
<name>A0A1F5KCI5_9BACT</name>
<feature type="transmembrane region" description="Helical" evidence="6">
    <location>
        <begin position="37"/>
        <end position="58"/>
    </location>
</feature>
<feature type="transmembrane region" description="Helical" evidence="6">
    <location>
        <begin position="278"/>
        <end position="298"/>
    </location>
</feature>
<evidence type="ECO:0000256" key="1">
    <source>
        <dbReference type="ARBA" id="ARBA00004651"/>
    </source>
</evidence>
<proteinExistence type="predicted"/>
<feature type="transmembrane region" description="Helical" evidence="6">
    <location>
        <begin position="178"/>
        <end position="195"/>
    </location>
</feature>
<feature type="transmembrane region" description="Helical" evidence="6">
    <location>
        <begin position="216"/>
        <end position="236"/>
    </location>
</feature>
<comment type="subcellular location">
    <subcellularLocation>
        <location evidence="1">Cell membrane</location>
        <topology evidence="1">Multi-pass membrane protein</topology>
    </subcellularLocation>
</comment>
<keyword evidence="3 6" id="KW-0812">Transmembrane</keyword>
<evidence type="ECO:0008006" key="9">
    <source>
        <dbReference type="Google" id="ProtNLM"/>
    </source>
</evidence>
<organism evidence="7 8">
    <name type="scientific">Candidatus Daviesbacteria bacterium RIFCSPHIGHO2_12_FULL_37_11</name>
    <dbReference type="NCBI Taxonomy" id="1797777"/>
    <lineage>
        <taxon>Bacteria</taxon>
        <taxon>Candidatus Daviesiibacteriota</taxon>
    </lineage>
</organism>
<keyword evidence="4 6" id="KW-1133">Transmembrane helix</keyword>
<dbReference type="NCBIfam" id="TIGR00374">
    <property type="entry name" value="flippase-like domain"/>
    <property type="match status" value="1"/>
</dbReference>
<sequence>MFSTRNLVKIVLNTLLGIVLVFVWLKFVNISEIINTISKVNVINLLPVFIFIFVAQFLRSVKLKIFLAPVKKIRLKDLIFLNGAATMLNFLIPIRAGEIAKGIYISKNYETPLSRALVWIFLDRFIDFLVVLALVGPLLLIIPTSIPDSIIFITIIIFTMVIFFLYLAIFQVVFSRKIVSFLSKLLIVNIIKLYFERISNFLLDSLSILKRKPQELLLIFGVTLLAFGSDASIWYFTFLALDSSQNFLTLYLAQLLSALTYLIPAAPGYVGSAEASGLLIFSGVFGIDANLSSAMIVLFHVLTLIWIITFGVISVYFLKIDLGSILKRIFRK</sequence>
<evidence type="ECO:0000313" key="7">
    <source>
        <dbReference type="EMBL" id="OGE38652.1"/>
    </source>
</evidence>
<feature type="transmembrane region" description="Helical" evidence="6">
    <location>
        <begin position="248"/>
        <end position="266"/>
    </location>
</feature>
<keyword evidence="2" id="KW-1003">Cell membrane</keyword>
<dbReference type="PANTHER" id="PTHR39087:SF2">
    <property type="entry name" value="UPF0104 MEMBRANE PROTEIN MJ1595"/>
    <property type="match status" value="1"/>
</dbReference>
<evidence type="ECO:0000313" key="8">
    <source>
        <dbReference type="Proteomes" id="UP000176527"/>
    </source>
</evidence>
<feature type="transmembrane region" description="Helical" evidence="6">
    <location>
        <begin position="116"/>
        <end position="142"/>
    </location>
</feature>
<evidence type="ECO:0000256" key="4">
    <source>
        <dbReference type="ARBA" id="ARBA00022989"/>
    </source>
</evidence>
<feature type="transmembrane region" description="Helical" evidence="6">
    <location>
        <begin position="149"/>
        <end position="172"/>
    </location>
</feature>
<comment type="caution">
    <text evidence="7">The sequence shown here is derived from an EMBL/GenBank/DDBJ whole genome shotgun (WGS) entry which is preliminary data.</text>
</comment>
<evidence type="ECO:0000256" key="2">
    <source>
        <dbReference type="ARBA" id="ARBA00022475"/>
    </source>
</evidence>
<dbReference type="GO" id="GO:0005886">
    <property type="term" value="C:plasma membrane"/>
    <property type="evidence" value="ECO:0007669"/>
    <property type="project" value="UniProtKB-SubCell"/>
</dbReference>
<dbReference type="Pfam" id="PF03706">
    <property type="entry name" value="LPG_synthase_TM"/>
    <property type="match status" value="1"/>
</dbReference>
<evidence type="ECO:0000256" key="3">
    <source>
        <dbReference type="ARBA" id="ARBA00022692"/>
    </source>
</evidence>
<evidence type="ECO:0000256" key="6">
    <source>
        <dbReference type="SAM" id="Phobius"/>
    </source>
</evidence>
<reference evidence="7 8" key="1">
    <citation type="journal article" date="2016" name="Nat. Commun.">
        <title>Thousands of microbial genomes shed light on interconnected biogeochemical processes in an aquifer system.</title>
        <authorList>
            <person name="Anantharaman K."/>
            <person name="Brown C.T."/>
            <person name="Hug L.A."/>
            <person name="Sharon I."/>
            <person name="Castelle C.J."/>
            <person name="Probst A.J."/>
            <person name="Thomas B.C."/>
            <person name="Singh A."/>
            <person name="Wilkins M.J."/>
            <person name="Karaoz U."/>
            <person name="Brodie E.L."/>
            <person name="Williams K.H."/>
            <person name="Hubbard S.S."/>
            <person name="Banfield J.F."/>
        </authorList>
    </citation>
    <scope>NUCLEOTIDE SEQUENCE [LARGE SCALE GENOMIC DNA]</scope>
</reference>
<keyword evidence="5 6" id="KW-0472">Membrane</keyword>
<feature type="transmembrane region" description="Helical" evidence="6">
    <location>
        <begin position="78"/>
        <end position="96"/>
    </location>
</feature>
<feature type="transmembrane region" description="Helical" evidence="6">
    <location>
        <begin position="7"/>
        <end position="25"/>
    </location>
</feature>
<feature type="transmembrane region" description="Helical" evidence="6">
    <location>
        <begin position="304"/>
        <end position="322"/>
    </location>
</feature>
<dbReference type="InterPro" id="IPR022791">
    <property type="entry name" value="L-PG_synthase/AglD"/>
</dbReference>
<dbReference type="EMBL" id="MFDE01000016">
    <property type="protein sequence ID" value="OGE38652.1"/>
    <property type="molecule type" value="Genomic_DNA"/>
</dbReference>
<accession>A0A1F5KCI5</accession>
<gene>
    <name evidence="7" type="ORF">A3F00_03725</name>
</gene>
<evidence type="ECO:0000256" key="5">
    <source>
        <dbReference type="ARBA" id="ARBA00023136"/>
    </source>
</evidence>
<dbReference type="Proteomes" id="UP000176527">
    <property type="component" value="Unassembled WGS sequence"/>
</dbReference>
<dbReference type="AlphaFoldDB" id="A0A1F5KCI5"/>